<feature type="domain" description="PiggyBac transposable element-derived protein" evidence="2">
    <location>
        <begin position="76"/>
        <end position="155"/>
    </location>
</feature>
<evidence type="ECO:0000313" key="3">
    <source>
        <dbReference type="EMBL" id="KAI1698796.1"/>
    </source>
</evidence>
<gene>
    <name evidence="3" type="ORF">DdX_17709</name>
</gene>
<feature type="compositionally biased region" description="Polar residues" evidence="1">
    <location>
        <begin position="253"/>
        <end position="262"/>
    </location>
</feature>
<dbReference type="PANTHER" id="PTHR47272">
    <property type="entry name" value="DDE_TNP_1_7 DOMAIN-CONTAINING PROTEIN"/>
    <property type="match status" value="1"/>
</dbReference>
<comment type="caution">
    <text evidence="3">The sequence shown here is derived from an EMBL/GenBank/DDBJ whole genome shotgun (WGS) entry which is preliminary data.</text>
</comment>
<sequence length="281" mass="32691">MDVDIPGPVTYPPLPAQLKWSKRGSFADLNAGEIDNAEKCNNENVSFASKRVVPYLWGSLFYRDCPIDREQKRNSKNGLERGSYDWSYETNTDILACLWIDNGPVYMLSTVDAVEPIKTVERWSAKRKERLRVTQPNLVRQYNTFMGGVDQMDQNNFYRIYNPRVPFLEFRRQIVQYYLNAYKQAPKRNFCKAQSGSKKPRVSEDIRYDRRDHWIGTTMVRNKVRRAHCKIGYLPVEQIEEGLPFEQTDHSSKSCYGNQSQKDALLRTDSKGVNSKHKVQG</sequence>
<dbReference type="EMBL" id="JAKKPZ010000204">
    <property type="protein sequence ID" value="KAI1698796.1"/>
    <property type="molecule type" value="Genomic_DNA"/>
</dbReference>
<keyword evidence="4" id="KW-1185">Reference proteome</keyword>
<evidence type="ECO:0000313" key="4">
    <source>
        <dbReference type="Proteomes" id="UP001201812"/>
    </source>
</evidence>
<dbReference type="AlphaFoldDB" id="A0AAD4ML83"/>
<dbReference type="InterPro" id="IPR029526">
    <property type="entry name" value="PGBD"/>
</dbReference>
<evidence type="ECO:0000259" key="2">
    <source>
        <dbReference type="Pfam" id="PF13843"/>
    </source>
</evidence>
<dbReference type="Proteomes" id="UP001201812">
    <property type="component" value="Unassembled WGS sequence"/>
</dbReference>
<accession>A0AAD4ML83</accession>
<proteinExistence type="predicted"/>
<reference evidence="3" key="1">
    <citation type="submission" date="2022-01" db="EMBL/GenBank/DDBJ databases">
        <title>Genome Sequence Resource for Two Populations of Ditylenchus destructor, the Migratory Endoparasitic Phytonematode.</title>
        <authorList>
            <person name="Zhang H."/>
            <person name="Lin R."/>
            <person name="Xie B."/>
        </authorList>
    </citation>
    <scope>NUCLEOTIDE SEQUENCE</scope>
    <source>
        <strain evidence="3">BazhouSP</strain>
    </source>
</reference>
<evidence type="ECO:0000256" key="1">
    <source>
        <dbReference type="SAM" id="MobiDB-lite"/>
    </source>
</evidence>
<organism evidence="3 4">
    <name type="scientific">Ditylenchus destructor</name>
    <dbReference type="NCBI Taxonomy" id="166010"/>
    <lineage>
        <taxon>Eukaryota</taxon>
        <taxon>Metazoa</taxon>
        <taxon>Ecdysozoa</taxon>
        <taxon>Nematoda</taxon>
        <taxon>Chromadorea</taxon>
        <taxon>Rhabditida</taxon>
        <taxon>Tylenchina</taxon>
        <taxon>Tylenchomorpha</taxon>
        <taxon>Sphaerularioidea</taxon>
        <taxon>Anguinidae</taxon>
        <taxon>Anguininae</taxon>
        <taxon>Ditylenchus</taxon>
    </lineage>
</organism>
<name>A0AAD4ML83_9BILA</name>
<protein>
    <submittedName>
        <fullName evidence="3">PiggyBac transposable element-derived protein 3</fullName>
    </submittedName>
</protein>
<feature type="region of interest" description="Disordered" evidence="1">
    <location>
        <begin position="248"/>
        <end position="281"/>
    </location>
</feature>
<dbReference type="Pfam" id="PF13843">
    <property type="entry name" value="DDE_Tnp_1_7"/>
    <property type="match status" value="1"/>
</dbReference>